<reference evidence="3" key="2">
    <citation type="submission" date="2017-02" db="EMBL/GenBank/DDBJ databases">
        <title>Sunflower complete genome.</title>
        <authorList>
            <person name="Langlade N."/>
            <person name="Munos S."/>
        </authorList>
    </citation>
    <scope>NUCLEOTIDE SEQUENCE [LARGE SCALE GENOMIC DNA]</scope>
    <source>
        <tissue evidence="3">Leaves</tissue>
    </source>
</reference>
<sequence>MHLTVNSFNIIKMFGKILMVAFHFTTHKTVPHHHRQALNRRPFRSNPSNHQCQWK</sequence>
<accession>A0A251TQL8</accession>
<dbReference type="EMBL" id="MNCJ02000325">
    <property type="protein sequence ID" value="KAF5788460.1"/>
    <property type="molecule type" value="Genomic_DNA"/>
</dbReference>
<reference evidence="2 4" key="1">
    <citation type="journal article" date="2017" name="Nature">
        <title>The sunflower genome provides insights into oil metabolism, flowering and Asterid evolution.</title>
        <authorList>
            <person name="Badouin H."/>
            <person name="Gouzy J."/>
            <person name="Grassa C.J."/>
            <person name="Murat F."/>
            <person name="Staton S.E."/>
            <person name="Cottret L."/>
            <person name="Lelandais-Briere C."/>
            <person name="Owens G.L."/>
            <person name="Carrere S."/>
            <person name="Mayjonade B."/>
            <person name="Legrand L."/>
            <person name="Gill N."/>
            <person name="Kane N.C."/>
            <person name="Bowers J.E."/>
            <person name="Hubner S."/>
            <person name="Bellec A."/>
            <person name="Berard A."/>
            <person name="Berges H."/>
            <person name="Blanchet N."/>
            <person name="Boniface M.C."/>
            <person name="Brunel D."/>
            <person name="Catrice O."/>
            <person name="Chaidir N."/>
            <person name="Claudel C."/>
            <person name="Donnadieu C."/>
            <person name="Faraut T."/>
            <person name="Fievet G."/>
            <person name="Helmstetter N."/>
            <person name="King M."/>
            <person name="Knapp S.J."/>
            <person name="Lai Z."/>
            <person name="Le Paslier M.C."/>
            <person name="Lippi Y."/>
            <person name="Lorenzon L."/>
            <person name="Mandel J.R."/>
            <person name="Marage G."/>
            <person name="Marchand G."/>
            <person name="Marquand E."/>
            <person name="Bret-Mestries E."/>
            <person name="Morien E."/>
            <person name="Nambeesan S."/>
            <person name="Nguyen T."/>
            <person name="Pegot-Espagnet P."/>
            <person name="Pouilly N."/>
            <person name="Raftis F."/>
            <person name="Sallet E."/>
            <person name="Schiex T."/>
            <person name="Thomas J."/>
            <person name="Vandecasteele C."/>
            <person name="Vares D."/>
            <person name="Vear F."/>
            <person name="Vautrin S."/>
            <person name="Crespi M."/>
            <person name="Mangin B."/>
            <person name="Burke J.M."/>
            <person name="Salse J."/>
            <person name="Munos S."/>
            <person name="Vincourt P."/>
            <person name="Rieseberg L.H."/>
            <person name="Langlade N.B."/>
        </authorList>
    </citation>
    <scope>NUCLEOTIDE SEQUENCE [LARGE SCALE GENOMIC DNA]</scope>
    <source>
        <strain evidence="4">cv. SF193</strain>
        <tissue evidence="2">Leaves</tissue>
    </source>
</reference>
<name>A0A251TQL8_HELAN</name>
<feature type="compositionally biased region" description="Basic residues" evidence="1">
    <location>
        <begin position="33"/>
        <end position="43"/>
    </location>
</feature>
<feature type="region of interest" description="Disordered" evidence="1">
    <location>
        <begin position="33"/>
        <end position="55"/>
    </location>
</feature>
<dbReference type="InParanoid" id="A0A251TQL8"/>
<evidence type="ECO:0000313" key="2">
    <source>
        <dbReference type="EMBL" id="KAF5788460.1"/>
    </source>
</evidence>
<reference evidence="2" key="3">
    <citation type="submission" date="2020-06" db="EMBL/GenBank/DDBJ databases">
        <title>Helianthus annuus Genome sequencing and assembly Release 2.</title>
        <authorList>
            <person name="Gouzy J."/>
            <person name="Langlade N."/>
            <person name="Munos S."/>
        </authorList>
    </citation>
    <scope>NUCLEOTIDE SEQUENCE</scope>
    <source>
        <tissue evidence="2">Leaves</tissue>
    </source>
</reference>
<dbReference type="Gramene" id="mRNA:HanXRQr2_Chr10g0464221">
    <property type="protein sequence ID" value="CDS:HanXRQr2_Chr10g0464221.1"/>
    <property type="gene ID" value="HanXRQr2_Chr10g0464221"/>
</dbReference>
<dbReference type="EMBL" id="CM007899">
    <property type="protein sequence ID" value="OTG13184.1"/>
    <property type="molecule type" value="Genomic_DNA"/>
</dbReference>
<feature type="compositionally biased region" description="Polar residues" evidence="1">
    <location>
        <begin position="45"/>
        <end position="55"/>
    </location>
</feature>
<gene>
    <name evidence="3" type="ORF">HannXRQ_Chr10g0317771</name>
    <name evidence="2" type="ORF">HanXRQr2_Chr10g0464221</name>
</gene>
<dbReference type="Proteomes" id="UP000215914">
    <property type="component" value="Chromosome 10"/>
</dbReference>
<dbReference type="AlphaFoldDB" id="A0A251TQL8"/>
<evidence type="ECO:0000256" key="1">
    <source>
        <dbReference type="SAM" id="MobiDB-lite"/>
    </source>
</evidence>
<protein>
    <submittedName>
        <fullName evidence="3">Uncharacterized protein</fullName>
    </submittedName>
</protein>
<organism evidence="3 4">
    <name type="scientific">Helianthus annuus</name>
    <name type="common">Common sunflower</name>
    <dbReference type="NCBI Taxonomy" id="4232"/>
    <lineage>
        <taxon>Eukaryota</taxon>
        <taxon>Viridiplantae</taxon>
        <taxon>Streptophyta</taxon>
        <taxon>Embryophyta</taxon>
        <taxon>Tracheophyta</taxon>
        <taxon>Spermatophyta</taxon>
        <taxon>Magnoliopsida</taxon>
        <taxon>eudicotyledons</taxon>
        <taxon>Gunneridae</taxon>
        <taxon>Pentapetalae</taxon>
        <taxon>asterids</taxon>
        <taxon>campanulids</taxon>
        <taxon>Asterales</taxon>
        <taxon>Asteraceae</taxon>
        <taxon>Asteroideae</taxon>
        <taxon>Heliantheae alliance</taxon>
        <taxon>Heliantheae</taxon>
        <taxon>Helianthus</taxon>
    </lineage>
</organism>
<keyword evidence="4" id="KW-1185">Reference proteome</keyword>
<evidence type="ECO:0000313" key="4">
    <source>
        <dbReference type="Proteomes" id="UP000215914"/>
    </source>
</evidence>
<evidence type="ECO:0000313" key="3">
    <source>
        <dbReference type="EMBL" id="OTG13184.1"/>
    </source>
</evidence>
<proteinExistence type="predicted"/>